<dbReference type="InterPro" id="IPR002477">
    <property type="entry name" value="Peptidoglycan-bd-like"/>
</dbReference>
<feature type="signal peptide" evidence="1">
    <location>
        <begin position="1"/>
        <end position="19"/>
    </location>
</feature>
<keyword evidence="1" id="KW-0732">Signal</keyword>
<keyword evidence="4" id="KW-1185">Reference proteome</keyword>
<feature type="chain" id="PRO_5031029469" evidence="1">
    <location>
        <begin position="20"/>
        <end position="185"/>
    </location>
</feature>
<proteinExistence type="predicted"/>
<feature type="domain" description="Peptidoglycan binding-like" evidence="2">
    <location>
        <begin position="119"/>
        <end position="158"/>
    </location>
</feature>
<accession>A0A7X6GWH0</accession>
<comment type="caution">
    <text evidence="3">The sequence shown here is derived from an EMBL/GenBank/DDBJ whole genome shotgun (WGS) entry which is preliminary data.</text>
</comment>
<dbReference type="Pfam" id="PF01471">
    <property type="entry name" value="PG_binding_1"/>
    <property type="match status" value="1"/>
</dbReference>
<gene>
    <name evidence="3" type="ORF">HCU73_03620</name>
</gene>
<dbReference type="EMBL" id="JAAZQQ010000001">
    <property type="protein sequence ID" value="NKX43667.1"/>
    <property type="molecule type" value="Genomic_DNA"/>
</dbReference>
<dbReference type="AlphaFoldDB" id="A0A7X6GWH0"/>
<protein>
    <submittedName>
        <fullName evidence="3">Peptidoglycan-binding protein</fullName>
    </submittedName>
</protein>
<name>A0A7X6GWH0_9RHOB</name>
<evidence type="ECO:0000313" key="4">
    <source>
        <dbReference type="Proteomes" id="UP000526408"/>
    </source>
</evidence>
<evidence type="ECO:0000259" key="2">
    <source>
        <dbReference type="Pfam" id="PF01471"/>
    </source>
</evidence>
<dbReference type="SUPFAM" id="SSF47090">
    <property type="entry name" value="PGBD-like"/>
    <property type="match status" value="1"/>
</dbReference>
<sequence length="185" mass="19729">MRAPALLCGLLALSACVPAGERDAFAEPLSAREGAIEVMRGAGPPNADPSACYGHEATPAIVETVTEQVMIQPPQIATDGRVIEPAVFVTETQQRIVEERRELWFQVPCELQVADPDFIASLQRALAARGYYSGPVTGTMTRRTERAIRDFQAPQGLDSATLSLAAARQLGLSLWNPELAADGGG</sequence>
<evidence type="ECO:0000313" key="3">
    <source>
        <dbReference type="EMBL" id="NKX43667.1"/>
    </source>
</evidence>
<dbReference type="InterPro" id="IPR036365">
    <property type="entry name" value="PGBD-like_sf"/>
</dbReference>
<dbReference type="Gene3D" id="1.10.101.10">
    <property type="entry name" value="PGBD-like superfamily/PGBD"/>
    <property type="match status" value="1"/>
</dbReference>
<organism evidence="3 4">
    <name type="scientific">Roseicyclus persicicus</name>
    <dbReference type="NCBI Taxonomy" id="2650661"/>
    <lineage>
        <taxon>Bacteria</taxon>
        <taxon>Pseudomonadati</taxon>
        <taxon>Pseudomonadota</taxon>
        <taxon>Alphaproteobacteria</taxon>
        <taxon>Rhodobacterales</taxon>
        <taxon>Roseobacteraceae</taxon>
        <taxon>Roseicyclus</taxon>
    </lineage>
</organism>
<dbReference type="RefSeq" id="WP_168622019.1">
    <property type="nucleotide sequence ID" value="NZ_JAAZQQ010000001.1"/>
</dbReference>
<dbReference type="PROSITE" id="PS51257">
    <property type="entry name" value="PROKAR_LIPOPROTEIN"/>
    <property type="match status" value="1"/>
</dbReference>
<dbReference type="InterPro" id="IPR036366">
    <property type="entry name" value="PGBDSf"/>
</dbReference>
<dbReference type="Proteomes" id="UP000526408">
    <property type="component" value="Unassembled WGS sequence"/>
</dbReference>
<evidence type="ECO:0000256" key="1">
    <source>
        <dbReference type="SAM" id="SignalP"/>
    </source>
</evidence>
<reference evidence="3 4" key="1">
    <citation type="submission" date="2020-04" db="EMBL/GenBank/DDBJ databases">
        <authorList>
            <person name="Yoon J."/>
        </authorList>
    </citation>
    <scope>NUCLEOTIDE SEQUENCE [LARGE SCALE GENOMIC DNA]</scope>
    <source>
        <strain evidence="3 4">KMU-115</strain>
    </source>
</reference>